<organism evidence="3 4">
    <name type="scientific">Kwoniella dendrophila CBS 6074</name>
    <dbReference type="NCBI Taxonomy" id="1295534"/>
    <lineage>
        <taxon>Eukaryota</taxon>
        <taxon>Fungi</taxon>
        <taxon>Dikarya</taxon>
        <taxon>Basidiomycota</taxon>
        <taxon>Agaricomycotina</taxon>
        <taxon>Tremellomycetes</taxon>
        <taxon>Tremellales</taxon>
        <taxon>Cryptococcaceae</taxon>
        <taxon>Kwoniella</taxon>
    </lineage>
</organism>
<feature type="region of interest" description="Disordered" evidence="2">
    <location>
        <begin position="16"/>
        <end position="44"/>
    </location>
</feature>
<feature type="region of interest" description="Disordered" evidence="2">
    <location>
        <begin position="166"/>
        <end position="188"/>
    </location>
</feature>
<evidence type="ECO:0000256" key="1">
    <source>
        <dbReference type="SAM" id="Coils"/>
    </source>
</evidence>
<feature type="region of interest" description="Disordered" evidence="2">
    <location>
        <begin position="475"/>
        <end position="494"/>
    </location>
</feature>
<proteinExistence type="predicted"/>
<evidence type="ECO:0000313" key="3">
    <source>
        <dbReference type="EMBL" id="WWC90464.1"/>
    </source>
</evidence>
<evidence type="ECO:0000256" key="2">
    <source>
        <dbReference type="SAM" id="MobiDB-lite"/>
    </source>
</evidence>
<feature type="region of interest" description="Disordered" evidence="2">
    <location>
        <begin position="751"/>
        <end position="781"/>
    </location>
</feature>
<feature type="region of interest" description="Disordered" evidence="2">
    <location>
        <begin position="97"/>
        <end position="121"/>
    </location>
</feature>
<dbReference type="GeneID" id="91096069"/>
<dbReference type="RefSeq" id="XP_066077227.1">
    <property type="nucleotide sequence ID" value="XM_066221130.1"/>
</dbReference>
<accession>A0AAX4JZ31</accession>
<dbReference type="EMBL" id="CP144104">
    <property type="protein sequence ID" value="WWC90464.1"/>
    <property type="molecule type" value="Genomic_DNA"/>
</dbReference>
<name>A0AAX4JZ31_9TREE</name>
<evidence type="ECO:0000313" key="4">
    <source>
        <dbReference type="Proteomes" id="UP001355207"/>
    </source>
</evidence>
<reference evidence="3 4" key="1">
    <citation type="submission" date="2024-01" db="EMBL/GenBank/DDBJ databases">
        <title>Comparative genomics of Cryptococcus and Kwoniella reveals pathogenesis evolution and contrasting modes of karyotype evolution via chromosome fusion or intercentromeric recombination.</title>
        <authorList>
            <person name="Coelho M.A."/>
            <person name="David-Palma M."/>
            <person name="Shea T."/>
            <person name="Bowers K."/>
            <person name="McGinley-Smith S."/>
            <person name="Mohammad A.W."/>
            <person name="Gnirke A."/>
            <person name="Yurkov A.M."/>
            <person name="Nowrousian M."/>
            <person name="Sun S."/>
            <person name="Cuomo C.A."/>
            <person name="Heitman J."/>
        </authorList>
    </citation>
    <scope>NUCLEOTIDE SEQUENCE [LARGE SCALE GENOMIC DNA]</scope>
    <source>
        <strain evidence="3 4">CBS 6074</strain>
    </source>
</reference>
<feature type="compositionally biased region" description="Polar residues" evidence="2">
    <location>
        <begin position="751"/>
        <end position="776"/>
    </location>
</feature>
<protein>
    <submittedName>
        <fullName evidence="3">Uncharacterized protein</fullName>
    </submittedName>
</protein>
<keyword evidence="4" id="KW-1185">Reference proteome</keyword>
<feature type="compositionally biased region" description="Low complexity" evidence="2">
    <location>
        <begin position="31"/>
        <end position="40"/>
    </location>
</feature>
<feature type="coiled-coil region" evidence="1">
    <location>
        <begin position="663"/>
        <end position="734"/>
    </location>
</feature>
<sequence>MSYTVLGLGYAGQGGSSNLRRRSSFNDNACSSSDESSVWSPPDTPTPIHNIPFDKKNGLQPGRLPSTTIKSTTTKLGSPFSFTLPVAKKARVSSSSFKTYRLSSNDNEDTASETDLDDGEVTETELGTLLSDVEDHLINPSSENGNQMIEVDGSENDEVDMFLLADNKNLPPSSPISQFNDRKGKKRLRDQYEDTTMDYLDDGDDEMETEGLLSVKQKGKRPIKYSKQVPTYPKEKSSALGPAFSVVGNICDKLGDLHASSAIFAMNIDVPIRSSTTSLYPQEKIPELSSYERTCEKVNGSDKPPYISIHPHRLQNKKLTKKRGQLKTTKKCYQQLTASEDPLVNLPAFTGWTASNIRNLKSVDMTRKSSAMDISDIDAEDQDIVDEEMKSLSDIESSTAGGNSSDIDMNSVSSITLSTKTHHSFVTPVKSKIRKLHAHPGNLAKPLVDQITIATKKNTLHRKPRLNTYVERLPGQKSTSQLHRSSPSSLLPSRRYMTRSHRPPIITHKYRSRLGKVSFNHYILTGQTFISMLRSQLSFRQDRRLNMLSYNQRTKDGEWRKMIGNWWGFEQVAKSTNKWWLTIKGPDEVEVEALLSPTIPSSDQDQDEIMLSPKSFDMKDEKLNQPQKRIIEEDVNTVGSEVEERWSRRNQLRLQELQPYIASQRLQEQAKKAEQRRQRAEFIRQRLAEIAEQRRLEEVQRAEQVRSAAAAAAAEQERRRIEEARLLQEQEQRAAEQARIVNENAQAVLSIQQQQREQPSLTIPSSPASSETSTVLSDPPEYEFPIYPITLNRPNRLDHNPQPRISRIIVQARSDILPDYLPDRWNNRSPPPPPPYNARTDCQTLIAPIFIEDSDDEDGDSEDDDHDEEVDMASPLVVSTRTRLISPEPRVIGSFPSRQLFAPVPIRASSSSAMIDPIRAFENALDLEEGLEEETNIIENDLLGEIREHDDNMDEEEEEEEDVVPGSRVAGAFQRVFGMVWGNSLGR</sequence>
<dbReference type="Proteomes" id="UP001355207">
    <property type="component" value="Chromosome 7"/>
</dbReference>
<dbReference type="AlphaFoldDB" id="A0AAX4JZ31"/>
<keyword evidence="1" id="KW-0175">Coiled coil</keyword>
<gene>
    <name evidence="3" type="ORF">L201_005399</name>
</gene>
<feature type="compositionally biased region" description="Acidic residues" evidence="2">
    <location>
        <begin position="106"/>
        <end position="121"/>
    </location>
</feature>
<feature type="compositionally biased region" description="Low complexity" evidence="2">
    <location>
        <begin position="478"/>
        <end position="494"/>
    </location>
</feature>